<dbReference type="Proteomes" id="UP000005839">
    <property type="component" value="Unassembled WGS sequence"/>
</dbReference>
<gene>
    <name evidence="1" type="ORF">KT99_18412</name>
</gene>
<dbReference type="AlphaFoldDB" id="A9CWE8"/>
<protein>
    <submittedName>
        <fullName evidence="1">Uncharacterized protein</fullName>
    </submittedName>
</protein>
<organism evidence="1 2">
    <name type="scientific">Shewanella benthica KT99</name>
    <dbReference type="NCBI Taxonomy" id="314608"/>
    <lineage>
        <taxon>Bacteria</taxon>
        <taxon>Pseudomonadati</taxon>
        <taxon>Pseudomonadota</taxon>
        <taxon>Gammaproteobacteria</taxon>
        <taxon>Alteromonadales</taxon>
        <taxon>Shewanellaceae</taxon>
        <taxon>Shewanella</taxon>
    </lineage>
</organism>
<keyword evidence="2" id="KW-1185">Reference proteome</keyword>
<dbReference type="STRING" id="314608.KT99_18412"/>
<evidence type="ECO:0000313" key="2">
    <source>
        <dbReference type="Proteomes" id="UP000005839"/>
    </source>
</evidence>
<comment type="caution">
    <text evidence="1">The sequence shown here is derived from an EMBL/GenBank/DDBJ whole genome shotgun (WGS) entry which is preliminary data.</text>
</comment>
<sequence length="60" mass="6606">MLIQLVAQLSNKLEQVPLTAEIGMSLIGLNMMIGSTQKIVFNSEHTNARQPLINDKTLPT</sequence>
<dbReference type="EMBL" id="ABIC01000002">
    <property type="protein sequence ID" value="EDQ02518.1"/>
    <property type="molecule type" value="Genomic_DNA"/>
</dbReference>
<reference evidence="1 2" key="1">
    <citation type="submission" date="2007-10" db="EMBL/GenBank/DDBJ databases">
        <authorList>
            <person name="Yayanos A."/>
            <person name="Ferriera S."/>
            <person name="Johnson J."/>
            <person name="Kravitz S."/>
            <person name="Halpern A."/>
            <person name="Remington K."/>
            <person name="Beeson K."/>
            <person name="Tran B."/>
            <person name="Rogers Y.-H."/>
            <person name="Friedman R."/>
            <person name="Venter J.C."/>
        </authorList>
    </citation>
    <scope>NUCLEOTIDE SEQUENCE [LARGE SCALE GENOMIC DNA]</scope>
    <source>
        <strain evidence="1 2">KT99</strain>
    </source>
</reference>
<accession>A9CWE8</accession>
<name>A9CWE8_9GAMM</name>
<proteinExistence type="predicted"/>
<evidence type="ECO:0000313" key="1">
    <source>
        <dbReference type="EMBL" id="EDQ02518.1"/>
    </source>
</evidence>